<dbReference type="SMART" id="SM00367">
    <property type="entry name" value="LRR_CC"/>
    <property type="match status" value="4"/>
</dbReference>
<dbReference type="GO" id="GO:0031146">
    <property type="term" value="P:SCF-dependent proteasomal ubiquitin-dependent protein catabolic process"/>
    <property type="evidence" value="ECO:0007669"/>
    <property type="project" value="TreeGrafter"/>
</dbReference>
<dbReference type="InterPro" id="IPR032675">
    <property type="entry name" value="LRR_dom_sf"/>
</dbReference>
<evidence type="ECO:0000313" key="2">
    <source>
        <dbReference type="EnsemblMetazoa" id="SMAR010716-PA"/>
    </source>
</evidence>
<dbReference type="PANTHER" id="PTHR13318">
    <property type="entry name" value="PARTNER OF PAIRED, ISOFORM B-RELATED"/>
    <property type="match status" value="1"/>
</dbReference>
<dbReference type="HOGENOM" id="CLU_563005_0_0_1"/>
<reference evidence="3" key="1">
    <citation type="submission" date="2011-05" db="EMBL/GenBank/DDBJ databases">
        <authorList>
            <person name="Richards S.R."/>
            <person name="Qu J."/>
            <person name="Jiang H."/>
            <person name="Jhangiani S.N."/>
            <person name="Agravi P."/>
            <person name="Goodspeed R."/>
            <person name="Gross S."/>
            <person name="Mandapat C."/>
            <person name="Jackson L."/>
            <person name="Mathew T."/>
            <person name="Pu L."/>
            <person name="Thornton R."/>
            <person name="Saada N."/>
            <person name="Wilczek-Boney K.B."/>
            <person name="Lee S."/>
            <person name="Kovar C."/>
            <person name="Wu Y."/>
            <person name="Scherer S.E."/>
            <person name="Worley K.C."/>
            <person name="Muzny D.M."/>
            <person name="Gibbs R."/>
        </authorList>
    </citation>
    <scope>NUCLEOTIDE SEQUENCE</scope>
    <source>
        <strain evidence="3">Brora</strain>
    </source>
</reference>
<proteinExistence type="predicted"/>
<reference evidence="2" key="2">
    <citation type="submission" date="2015-02" db="UniProtKB">
        <authorList>
            <consortium name="EnsemblMetazoa"/>
        </authorList>
    </citation>
    <scope>IDENTIFICATION</scope>
</reference>
<keyword evidence="3" id="KW-1185">Reference proteome</keyword>
<dbReference type="Proteomes" id="UP000014500">
    <property type="component" value="Unassembled WGS sequence"/>
</dbReference>
<dbReference type="OMA" id="MIDIFIR"/>
<dbReference type="PhylomeDB" id="T1JAF0"/>
<dbReference type="Pfam" id="PF25372">
    <property type="entry name" value="DUF7885"/>
    <property type="match status" value="1"/>
</dbReference>
<dbReference type="InterPro" id="IPR057207">
    <property type="entry name" value="FBXL15_LRR"/>
</dbReference>
<accession>T1JAF0</accession>
<dbReference type="Gene3D" id="3.80.10.10">
    <property type="entry name" value="Ribonuclease Inhibitor"/>
    <property type="match status" value="2"/>
</dbReference>
<dbReference type="EMBL" id="JH431998">
    <property type="status" value="NOT_ANNOTATED_CDS"/>
    <property type="molecule type" value="Genomic_DNA"/>
</dbReference>
<dbReference type="InterPro" id="IPR006553">
    <property type="entry name" value="Leu-rich_rpt_Cys-con_subtyp"/>
</dbReference>
<sequence length="485" mass="55278">MHQHHTDSAPSLRKLCLFTITENIENLHRELVADKCLPLPLIEELFQVAQQFDLIQPSMIDIFIRPDTQKLYNLQQFKRNNEITDKISQVCKNLTHLSLRSCSDISHYSLVKFIPSIPHIITLNLSNTCASSSVLAAIPRHCSKLRHLDLSYCKRVNDNGISNLCSEPLKICKNPNPQTTRMKIITLNMQGTQVTPLGGICALKNLPELKTLRCNSFNRILDLLSTELEAFSESNNSATKTPQTYSLTTLYANTSKVNLNTATIVWPNIEKLKVGNMNDGLLSLTRFRNLQVLVIDGLCIDCNFDNIFVPLLQNINRNLKSLTISKVDSVDVSVIGYTCPMLECLRLDYITSNGKSNVEWLMRQCNHVPFKHLLRLELLFCKDDYMPKQHLRLLLENCKYLEKLRIINCQSLTDAVVKEVVKLNSFRKLSVLSLCRCNLITVSSLFTILKLAKCLKNVSIMNCKMFSNNDLKLLSLKFNLELVFK</sequence>
<dbReference type="EnsemblMetazoa" id="SMAR010716-RA">
    <property type="protein sequence ID" value="SMAR010716-PA"/>
    <property type="gene ID" value="SMAR010716"/>
</dbReference>
<organism evidence="2 3">
    <name type="scientific">Strigamia maritima</name>
    <name type="common">European centipede</name>
    <name type="synonym">Geophilus maritimus</name>
    <dbReference type="NCBI Taxonomy" id="126957"/>
    <lineage>
        <taxon>Eukaryota</taxon>
        <taxon>Metazoa</taxon>
        <taxon>Ecdysozoa</taxon>
        <taxon>Arthropoda</taxon>
        <taxon>Myriapoda</taxon>
        <taxon>Chilopoda</taxon>
        <taxon>Pleurostigmophora</taxon>
        <taxon>Geophilomorpha</taxon>
        <taxon>Linotaeniidae</taxon>
        <taxon>Strigamia</taxon>
    </lineage>
</organism>
<dbReference type="GO" id="GO:0019005">
    <property type="term" value="C:SCF ubiquitin ligase complex"/>
    <property type="evidence" value="ECO:0007669"/>
    <property type="project" value="TreeGrafter"/>
</dbReference>
<evidence type="ECO:0000259" key="1">
    <source>
        <dbReference type="Pfam" id="PF25372"/>
    </source>
</evidence>
<protein>
    <recommendedName>
        <fullName evidence="1">F-box/LRR-repeat protein 15-like leucin rich repeat domain-containing protein</fullName>
    </recommendedName>
</protein>
<dbReference type="AlphaFoldDB" id="T1JAF0"/>
<feature type="domain" description="F-box/LRR-repeat protein 15-like leucin rich repeat" evidence="1">
    <location>
        <begin position="82"/>
        <end position="173"/>
    </location>
</feature>
<evidence type="ECO:0000313" key="3">
    <source>
        <dbReference type="Proteomes" id="UP000014500"/>
    </source>
</evidence>
<name>T1JAF0_STRMM</name>
<dbReference type="SUPFAM" id="SSF52047">
    <property type="entry name" value="RNI-like"/>
    <property type="match status" value="1"/>
</dbReference>